<name>A0A179V6Z9_9MYCO</name>
<dbReference type="InterPro" id="IPR011042">
    <property type="entry name" value="6-blade_b-propeller_TolB-like"/>
</dbReference>
<protein>
    <submittedName>
        <fullName evidence="1">Gluconolaconase</fullName>
    </submittedName>
</protein>
<comment type="caution">
    <text evidence="1">The sequence shown here is derived from an EMBL/GenBank/DDBJ whole genome shotgun (WGS) entry which is preliminary data.</text>
</comment>
<sequence length="324" mass="34965">MVAAIAVVPASCAKTAETATPPRIDFSAPELYPETARWSPKAHTFFVGSTRHGTVGQVSTNGIYSPFIDDPDLVTVEGVLPDDAHNKLWVTNSDGGSGSLRSTPGTDSKLAGVAIYDETTGAKRAYYDLGSLEPGRHLVNDIAVDDDGNAYIVDSYTPTIYRIGTNGRASVFVHSNVFGTVDNSYNLDGIAWNTRGYLIVGNVTTGSLFRVSTSNPSEIARISLPEPLPGADGIHFVDDQHLEIAQQHLLFPGHTQDDRVLELESSDGWRTARISRQARSVESSPTSVTDINGNVYVLNSRLDTLMDPYSAKIDTFTLQLFAGQ</sequence>
<proteinExistence type="predicted"/>
<organism evidence="1 2">
    <name type="scientific">Mycobacteroides immunogenum</name>
    <dbReference type="NCBI Taxonomy" id="83262"/>
    <lineage>
        <taxon>Bacteria</taxon>
        <taxon>Bacillati</taxon>
        <taxon>Actinomycetota</taxon>
        <taxon>Actinomycetes</taxon>
        <taxon>Mycobacteriales</taxon>
        <taxon>Mycobacteriaceae</taxon>
        <taxon>Mycobacteroides</taxon>
    </lineage>
</organism>
<evidence type="ECO:0000313" key="2">
    <source>
        <dbReference type="Proteomes" id="UP000186919"/>
    </source>
</evidence>
<dbReference type="Gene3D" id="2.120.10.30">
    <property type="entry name" value="TolB, C-terminal domain"/>
    <property type="match status" value="1"/>
</dbReference>
<dbReference type="PANTHER" id="PTHR31460:SF3">
    <property type="entry name" value="MESOCENTIN"/>
    <property type="match status" value="1"/>
</dbReference>
<dbReference type="InterPro" id="IPR053224">
    <property type="entry name" value="Sensory_adhesion_molecule"/>
</dbReference>
<dbReference type="AlphaFoldDB" id="A0A179V6Z9"/>
<dbReference type="PANTHER" id="PTHR31460">
    <property type="match status" value="1"/>
</dbReference>
<dbReference type="SUPFAM" id="SSF63829">
    <property type="entry name" value="Calcium-dependent phosphotriesterase"/>
    <property type="match status" value="1"/>
</dbReference>
<accession>A0A179V6Z9</accession>
<reference evidence="1 2" key="1">
    <citation type="submission" date="2016-01" db="EMBL/GenBank/DDBJ databases">
        <title>Mycobacterium immunogenum strain CD11_6 genome sequencing and assembly.</title>
        <authorList>
            <person name="Kaur G."/>
            <person name="Nair G.R."/>
            <person name="Mayilraj S."/>
        </authorList>
    </citation>
    <scope>NUCLEOTIDE SEQUENCE [LARGE SCALE GENOMIC DNA]</scope>
    <source>
        <strain evidence="1 2">CD11-6</strain>
    </source>
</reference>
<evidence type="ECO:0000313" key="1">
    <source>
        <dbReference type="EMBL" id="OAT66872.1"/>
    </source>
</evidence>
<dbReference type="EMBL" id="LQYE01000032">
    <property type="protein sequence ID" value="OAT66872.1"/>
    <property type="molecule type" value="Genomic_DNA"/>
</dbReference>
<dbReference type="Proteomes" id="UP000186919">
    <property type="component" value="Unassembled WGS sequence"/>
</dbReference>
<gene>
    <name evidence="1" type="ORF">AWB85_18995</name>
</gene>